<reference evidence="2" key="2">
    <citation type="submission" date="2023-08" db="EMBL/GenBank/DDBJ databases">
        <title>Increased levels of nutrients transform a symbiont into a lethal pathobiont.</title>
        <authorList>
            <person name="Lachnit T."/>
            <person name="Ulrich L."/>
            <person name="Willmer F.M."/>
            <person name="Hasenbein T."/>
            <person name="Steiner L.X."/>
            <person name="Wolters M."/>
            <person name="Herbst E.M."/>
            <person name="Deines P."/>
        </authorList>
    </citation>
    <scope>NUCLEOTIDE SEQUENCE</scope>
    <source>
        <strain evidence="2">T3</strain>
    </source>
</reference>
<evidence type="ECO:0000313" key="1">
    <source>
        <dbReference type="EMBL" id="BCD89411.1"/>
    </source>
</evidence>
<proteinExistence type="predicted"/>
<evidence type="ECO:0000313" key="2">
    <source>
        <dbReference type="EMBL" id="XBY66511.1"/>
    </source>
</evidence>
<name>A0AAU7Y9D1_9PSED</name>
<organism evidence="2">
    <name type="scientific">Pseudomonas solani</name>
    <dbReference type="NCBI Taxonomy" id="2731552"/>
    <lineage>
        <taxon>Bacteria</taxon>
        <taxon>Pseudomonadati</taxon>
        <taxon>Pseudomonadota</taxon>
        <taxon>Gammaproteobacteria</taxon>
        <taxon>Pseudomonadales</taxon>
        <taxon>Pseudomonadaceae</taxon>
        <taxon>Pseudomonas</taxon>
    </lineage>
</organism>
<keyword evidence="3" id="KW-1185">Reference proteome</keyword>
<evidence type="ECO:0000313" key="3">
    <source>
        <dbReference type="Proteomes" id="UP001064896"/>
    </source>
</evidence>
<accession>A0AAU7Y9D1</accession>
<gene>
    <name evidence="2" type="ORF">ABS648_12325</name>
    <name evidence="1" type="ORF">PSm6_58180</name>
</gene>
<dbReference type="RefSeq" id="WP_043244793.1">
    <property type="nucleotide sequence ID" value="NZ_AP023081.1"/>
</dbReference>
<dbReference type="EMBL" id="CP158373">
    <property type="protein sequence ID" value="XBY66511.1"/>
    <property type="molecule type" value="Genomic_DNA"/>
</dbReference>
<sequence length="114" mass="13149">MTWEPISLTALTGLIAEAEARMTPKQLGLWSAIKITPVRWDEETQGPFWIVALNSNQVLWYNDIEEGFNLSTYREQGTIEQYFCNQDPLEWTVQSLLEPEKPRLTLLPPRPLSS</sequence>
<reference evidence="1" key="1">
    <citation type="submission" date="2020-05" db="EMBL/GenBank/DDBJ databases">
        <title>Complete genome sequence of Pseudomonas sp. Sm006.</title>
        <authorList>
            <person name="Takeuchi K."/>
            <person name="Someya N."/>
        </authorList>
    </citation>
    <scope>NUCLEOTIDE SEQUENCE</scope>
    <source>
        <strain evidence="1">Sm006</strain>
    </source>
</reference>
<protein>
    <submittedName>
        <fullName evidence="2">Uncharacterized protein</fullName>
    </submittedName>
</protein>
<dbReference type="AlphaFoldDB" id="A0AAU7Y9D1"/>
<dbReference type="Proteomes" id="UP001064896">
    <property type="component" value="Chromosome"/>
</dbReference>
<dbReference type="EMBL" id="AP023081">
    <property type="protein sequence ID" value="BCD89411.1"/>
    <property type="molecule type" value="Genomic_DNA"/>
</dbReference>